<gene>
    <name evidence="2" type="ORF">N0D28_12610</name>
</gene>
<dbReference type="RefSeq" id="WP_260559857.1">
    <property type="nucleotide sequence ID" value="NZ_BAABEC010000170.1"/>
</dbReference>
<sequence length="466" mass="48125">MTKYLLLALAALLISACNSLSASNPTSPTTPTTTPPAGSVQLASGTWTPSGAVRVAQISNGPWTLAQGAATLAAPLSGYCMGGQLSVNTALHPMQPYYFPFIQGQGQNLTGYFDYRVKDQDEAVIHAASSDGGLTWTADASKLRLHAGQCPADSATPLGDDDGQGHPVVLKINAASGPRTYLYTLDRQSSVVDTGGLLVHDVVSGAASLPDSQPVSDAAPVPAGLQQTSGLQNPDGILGAVPGTGLSAADPLKVMYLKKLKGSAAAPAAGLNPASLCTDAQSKTLAGKKANHDRTELRLASTSDGLTFTDLGAVNGLNNPDDNATDGFRFVGPRGTLLRYQDGSYGLFFSGGNCQDGDSDAYHFIGYAHSKDAVSWTVDQGAQNPLVQVDYSYPAASPAANYSGRVYAPNVIAKEDGSARLIFSGYRTGSPIAKTGASNAIGTPAVTFQPTDSANYRSILVVDLKH</sequence>
<feature type="signal peptide" evidence="1">
    <location>
        <begin position="1"/>
        <end position="22"/>
    </location>
</feature>
<name>A0ABY5YES8_9DEIO</name>
<organism evidence="2 3">
    <name type="scientific">Deinococcus rubellus</name>
    <dbReference type="NCBI Taxonomy" id="1889240"/>
    <lineage>
        <taxon>Bacteria</taxon>
        <taxon>Thermotogati</taxon>
        <taxon>Deinococcota</taxon>
        <taxon>Deinococci</taxon>
        <taxon>Deinococcales</taxon>
        <taxon>Deinococcaceae</taxon>
        <taxon>Deinococcus</taxon>
    </lineage>
</organism>
<evidence type="ECO:0000256" key="1">
    <source>
        <dbReference type="SAM" id="SignalP"/>
    </source>
</evidence>
<dbReference type="SUPFAM" id="SSF75005">
    <property type="entry name" value="Arabinanase/levansucrase/invertase"/>
    <property type="match status" value="1"/>
</dbReference>
<reference evidence="2" key="1">
    <citation type="submission" date="2022-09" db="EMBL/GenBank/DDBJ databases">
        <title>genome sequence of Deinococcus rubellus.</title>
        <authorList>
            <person name="Srinivasan S."/>
        </authorList>
    </citation>
    <scope>NUCLEOTIDE SEQUENCE</scope>
    <source>
        <strain evidence="2">Ant6</strain>
    </source>
</reference>
<keyword evidence="1" id="KW-0732">Signal</keyword>
<keyword evidence="3" id="KW-1185">Reference proteome</keyword>
<dbReference type="Proteomes" id="UP001060261">
    <property type="component" value="Chromosome"/>
</dbReference>
<dbReference type="PROSITE" id="PS51257">
    <property type="entry name" value="PROKAR_LIPOPROTEIN"/>
    <property type="match status" value="1"/>
</dbReference>
<dbReference type="EMBL" id="CP104213">
    <property type="protein sequence ID" value="UWX63572.1"/>
    <property type="molecule type" value="Genomic_DNA"/>
</dbReference>
<evidence type="ECO:0000313" key="2">
    <source>
        <dbReference type="EMBL" id="UWX63572.1"/>
    </source>
</evidence>
<evidence type="ECO:0008006" key="4">
    <source>
        <dbReference type="Google" id="ProtNLM"/>
    </source>
</evidence>
<protein>
    <recommendedName>
        <fullName evidence="4">Exo-alpha-sialidase</fullName>
    </recommendedName>
</protein>
<evidence type="ECO:0000313" key="3">
    <source>
        <dbReference type="Proteomes" id="UP001060261"/>
    </source>
</evidence>
<dbReference type="Gene3D" id="2.115.10.20">
    <property type="entry name" value="Glycosyl hydrolase domain, family 43"/>
    <property type="match status" value="1"/>
</dbReference>
<accession>A0ABY5YES8</accession>
<proteinExistence type="predicted"/>
<dbReference type="InterPro" id="IPR023296">
    <property type="entry name" value="Glyco_hydro_beta-prop_sf"/>
</dbReference>
<feature type="chain" id="PRO_5045858130" description="Exo-alpha-sialidase" evidence="1">
    <location>
        <begin position="23"/>
        <end position="466"/>
    </location>
</feature>